<organism evidence="1">
    <name type="scientific">Clostridium symbiosum</name>
    <name type="common">Bacteroides symbiosus</name>
    <dbReference type="NCBI Taxonomy" id="1512"/>
    <lineage>
        <taxon>Bacteria</taxon>
        <taxon>Bacillati</taxon>
        <taxon>Bacillota</taxon>
        <taxon>Clostridia</taxon>
        <taxon>Lachnospirales</taxon>
        <taxon>Lachnospiraceae</taxon>
        <taxon>Otoolea</taxon>
    </lineage>
</organism>
<dbReference type="AlphaFoldDB" id="A0A6N3DI04"/>
<sequence>MTVRGFEPCPFCGCEPTLGKVRNGTKEHPPLFGITCIHCGARMTGEFVPELIWRWNCRVAAAASIDKEVMAGTVQQVMERIPNALKMLEDS</sequence>
<dbReference type="Pfam" id="PF14354">
    <property type="entry name" value="Lar_restr_allev"/>
    <property type="match status" value="1"/>
</dbReference>
<accession>A0A6N3DI04</accession>
<evidence type="ECO:0008006" key="2">
    <source>
        <dbReference type="Google" id="ProtNLM"/>
    </source>
</evidence>
<protein>
    <recommendedName>
        <fullName evidence="2">Restriction alleviation protein, Lar family</fullName>
    </recommendedName>
</protein>
<dbReference type="EMBL" id="CACRUA010000022">
    <property type="protein sequence ID" value="VYU28570.1"/>
    <property type="molecule type" value="Genomic_DNA"/>
</dbReference>
<name>A0A6N3DI04_CLOSY</name>
<reference evidence="1" key="1">
    <citation type="submission" date="2019-11" db="EMBL/GenBank/DDBJ databases">
        <authorList>
            <person name="Feng L."/>
        </authorList>
    </citation>
    <scope>NUCLEOTIDE SEQUENCE</scope>
    <source>
        <strain evidence="1">CsymbiosumLFYP84</strain>
    </source>
</reference>
<evidence type="ECO:0000313" key="1">
    <source>
        <dbReference type="EMBL" id="VYU28570.1"/>
    </source>
</evidence>
<proteinExistence type="predicted"/>
<gene>
    <name evidence="1" type="ORF">CSLFYP84_01785</name>
</gene>